<keyword evidence="1" id="KW-0812">Transmembrane</keyword>
<protein>
    <submittedName>
        <fullName evidence="2">Putative ovule protein</fullName>
    </submittedName>
</protein>
<name>A0A0V0GPT1_SOLCH</name>
<proteinExistence type="predicted"/>
<evidence type="ECO:0000313" key="2">
    <source>
        <dbReference type="EMBL" id="JAP09312.1"/>
    </source>
</evidence>
<organism evidence="2">
    <name type="scientific">Solanum chacoense</name>
    <name type="common">Chaco potato</name>
    <dbReference type="NCBI Taxonomy" id="4108"/>
    <lineage>
        <taxon>Eukaryota</taxon>
        <taxon>Viridiplantae</taxon>
        <taxon>Streptophyta</taxon>
        <taxon>Embryophyta</taxon>
        <taxon>Tracheophyta</taxon>
        <taxon>Spermatophyta</taxon>
        <taxon>Magnoliopsida</taxon>
        <taxon>eudicotyledons</taxon>
        <taxon>Gunneridae</taxon>
        <taxon>Pentapetalae</taxon>
        <taxon>asterids</taxon>
        <taxon>lamiids</taxon>
        <taxon>Solanales</taxon>
        <taxon>Solanaceae</taxon>
        <taxon>Solanoideae</taxon>
        <taxon>Solaneae</taxon>
        <taxon>Solanum</taxon>
    </lineage>
</organism>
<evidence type="ECO:0000256" key="1">
    <source>
        <dbReference type="SAM" id="Phobius"/>
    </source>
</evidence>
<feature type="non-terminal residue" evidence="2">
    <location>
        <position position="1"/>
    </location>
</feature>
<dbReference type="AlphaFoldDB" id="A0A0V0GPT1"/>
<keyword evidence="1" id="KW-1133">Transmembrane helix</keyword>
<keyword evidence="1" id="KW-0472">Membrane</keyword>
<accession>A0A0V0GPT1</accession>
<dbReference type="EMBL" id="GEDG01035249">
    <property type="protein sequence ID" value="JAP09312.1"/>
    <property type="molecule type" value="Transcribed_RNA"/>
</dbReference>
<reference evidence="2" key="1">
    <citation type="submission" date="2015-12" db="EMBL/GenBank/DDBJ databases">
        <title>Gene expression during late stages of embryo sac development: a critical building block for successful pollen-pistil interactions.</title>
        <authorList>
            <person name="Liu Y."/>
            <person name="Joly V."/>
            <person name="Sabar M."/>
            <person name="Matton D.P."/>
        </authorList>
    </citation>
    <scope>NUCLEOTIDE SEQUENCE</scope>
</reference>
<feature type="transmembrane region" description="Helical" evidence="1">
    <location>
        <begin position="6"/>
        <end position="27"/>
    </location>
</feature>
<sequence>FCVCLFVWIRICAICCGFTCCNVLVMIKLCGGITFANRSEVLVKWGCGVSDESSFLIDTIR</sequence>